<evidence type="ECO:0000259" key="5">
    <source>
        <dbReference type="PROSITE" id="PS51845"/>
    </source>
</evidence>
<keyword evidence="7" id="KW-1185">Reference proteome</keyword>
<feature type="compositionally biased region" description="Low complexity" evidence="4">
    <location>
        <begin position="308"/>
        <end position="317"/>
    </location>
</feature>
<dbReference type="CDD" id="cd00077">
    <property type="entry name" value="HDc"/>
    <property type="match status" value="1"/>
</dbReference>
<name>A0ABR4NCT4_9FUNG</name>
<dbReference type="PRINTS" id="PR00387">
    <property type="entry name" value="PDIESTERASE1"/>
</dbReference>
<feature type="domain" description="PDEase" evidence="5">
    <location>
        <begin position="44"/>
        <end position="470"/>
    </location>
</feature>
<dbReference type="InterPro" id="IPR023088">
    <property type="entry name" value="PDEase"/>
</dbReference>
<dbReference type="Proteomes" id="UP001527925">
    <property type="component" value="Unassembled WGS sequence"/>
</dbReference>
<dbReference type="PROSITE" id="PS00126">
    <property type="entry name" value="PDEASE_I_1"/>
    <property type="match status" value="1"/>
</dbReference>
<dbReference type="EC" id="3.1.4.-" evidence="3"/>
<accession>A0ABR4NCT4</accession>
<dbReference type="Pfam" id="PF00233">
    <property type="entry name" value="PDEase_I"/>
    <property type="match status" value="2"/>
</dbReference>
<sequence length="763" mass="81343">MHPLHVPPAAPSAQTHKIRLPLPTSPDELVDMLDLALPAAPAPTADLVASDIAAVKTAMQMFVKDETIGLGLDFSVWSWSRAEHLGMYLGMFVRQGLVRDSVALQAVFDFACEIAQNYLDNPYHSFLHAVDMTYMTYYLVHDMGVKEQLDLSSADFAALLVAAIAHDVLHPGTNNNYQVNAATPIAKLFHNQSVLENQSLQFAKSLLQSKHAFLPLLHFDDIPQEVPRQDIVSKIIDTISDLILKTDMICHFALLEKLANFADAHETVLSLPTSRAQSVRPETDLLKLSLLRHISDSQSGAAQPGDHSAAGSAGGSARNSGIIATALKSKLDGELSHHGSTTFFASDSSLDALPKIIIKDPLVKQSMLNAILHAADISNPARPFKLCQKWSAQVTQEFFYQGDLERKNGLPITPNMDRDTTHQAQIQTAFTDFIVRPYFETLAEVFPRMVSFADIIHENSRQWETMLPSPPPQIVMSEPASEATSASSVSAPSAVAAAVAAVSPPQPATAVQVGTPRSPSPTHAHPHPHRHAAGTESPAAVGSPAASNKRKHSQDELGSLRSGIFGSGSATHPHPSASPATSHLATSPAFATGRRLSMAAGTVEIPDTIERLFNRLKSRNHSNSSSQHLLNSSLNSTAGFGGDGGGGGSGVGATPSSIFSASLGGPAMSIFRTGNLRPVMGTGSRLGERGSFTSLATTQESSSFIVDEEDEQMDDVKDVPELPRSGTRQRRIVSLPDTSSSHSQMAQGKAASKPAAASTPTST</sequence>
<comment type="cofactor">
    <cofactor evidence="3">
        <name>a divalent metal cation</name>
        <dbReference type="ChEBI" id="CHEBI:60240"/>
    </cofactor>
    <text evidence="3">Binds 2 divalent metal cations per subunit. Site 1 may preferentially bind zinc ions, while site 2 has a preference for magnesium and/or manganese ions.</text>
</comment>
<proteinExistence type="inferred from homology"/>
<feature type="region of interest" description="Disordered" evidence="4">
    <location>
        <begin position="297"/>
        <end position="317"/>
    </location>
</feature>
<feature type="region of interest" description="Disordered" evidence="4">
    <location>
        <begin position="681"/>
        <end position="763"/>
    </location>
</feature>
<evidence type="ECO:0000313" key="7">
    <source>
        <dbReference type="Proteomes" id="UP001527925"/>
    </source>
</evidence>
<dbReference type="InterPro" id="IPR002073">
    <property type="entry name" value="PDEase_catalytic_dom"/>
</dbReference>
<evidence type="ECO:0000256" key="3">
    <source>
        <dbReference type="RuleBase" id="RU363067"/>
    </source>
</evidence>
<dbReference type="InterPro" id="IPR036971">
    <property type="entry name" value="PDEase_catalytic_dom_sf"/>
</dbReference>
<evidence type="ECO:0000256" key="1">
    <source>
        <dbReference type="ARBA" id="ARBA00022723"/>
    </source>
</evidence>
<dbReference type="SMART" id="SM00471">
    <property type="entry name" value="HDc"/>
    <property type="match status" value="1"/>
</dbReference>
<reference evidence="6 7" key="1">
    <citation type="submission" date="2023-09" db="EMBL/GenBank/DDBJ databases">
        <title>Pangenome analysis of Batrachochytrium dendrobatidis and related Chytrids.</title>
        <authorList>
            <person name="Yacoub M.N."/>
            <person name="Stajich J.E."/>
            <person name="James T.Y."/>
        </authorList>
    </citation>
    <scope>NUCLEOTIDE SEQUENCE [LARGE SCALE GENOMIC DNA]</scope>
    <source>
        <strain evidence="6 7">JEL0888</strain>
    </source>
</reference>
<feature type="compositionally biased region" description="Polar residues" evidence="4">
    <location>
        <begin position="691"/>
        <end position="704"/>
    </location>
</feature>
<dbReference type="PANTHER" id="PTHR11347">
    <property type="entry name" value="CYCLIC NUCLEOTIDE PHOSPHODIESTERASE"/>
    <property type="match status" value="1"/>
</dbReference>
<feature type="compositionally biased region" description="Polar residues" evidence="4">
    <location>
        <begin position="736"/>
        <end position="746"/>
    </location>
</feature>
<keyword evidence="1 3" id="KW-0479">Metal-binding</keyword>
<dbReference type="PROSITE" id="PS51845">
    <property type="entry name" value="PDEASE_I_2"/>
    <property type="match status" value="1"/>
</dbReference>
<comment type="caution">
    <text evidence="6">The sequence shown here is derived from an EMBL/GenBank/DDBJ whole genome shotgun (WGS) entry which is preliminary data.</text>
</comment>
<evidence type="ECO:0000256" key="2">
    <source>
        <dbReference type="ARBA" id="ARBA00022801"/>
    </source>
</evidence>
<feature type="compositionally biased region" description="Low complexity" evidence="4">
    <location>
        <begin position="749"/>
        <end position="763"/>
    </location>
</feature>
<dbReference type="EMBL" id="JADGIZ020000011">
    <property type="protein sequence ID" value="KAL2917309.1"/>
    <property type="molecule type" value="Genomic_DNA"/>
</dbReference>
<feature type="compositionally biased region" description="Low complexity" evidence="4">
    <location>
        <begin position="507"/>
        <end position="523"/>
    </location>
</feature>
<evidence type="ECO:0000256" key="4">
    <source>
        <dbReference type="SAM" id="MobiDB-lite"/>
    </source>
</evidence>
<dbReference type="InterPro" id="IPR023174">
    <property type="entry name" value="PDEase_CS"/>
</dbReference>
<comment type="similarity">
    <text evidence="3">Belongs to the cyclic nucleotide phosphodiesterase family.</text>
</comment>
<dbReference type="Gene3D" id="1.10.1300.10">
    <property type="entry name" value="3'5'-cyclic nucleotide phosphodiesterase, catalytic domain"/>
    <property type="match status" value="1"/>
</dbReference>
<gene>
    <name evidence="6" type="ORF">HK105_202973</name>
</gene>
<feature type="region of interest" description="Disordered" evidence="4">
    <location>
        <begin position="507"/>
        <end position="585"/>
    </location>
</feature>
<organism evidence="6 7">
    <name type="scientific">Polyrhizophydium stewartii</name>
    <dbReference type="NCBI Taxonomy" id="2732419"/>
    <lineage>
        <taxon>Eukaryota</taxon>
        <taxon>Fungi</taxon>
        <taxon>Fungi incertae sedis</taxon>
        <taxon>Chytridiomycota</taxon>
        <taxon>Chytridiomycota incertae sedis</taxon>
        <taxon>Chytridiomycetes</taxon>
        <taxon>Rhizophydiales</taxon>
        <taxon>Rhizophydiales incertae sedis</taxon>
        <taxon>Polyrhizophydium</taxon>
    </lineage>
</organism>
<keyword evidence="2 3" id="KW-0378">Hydrolase</keyword>
<dbReference type="InterPro" id="IPR003607">
    <property type="entry name" value="HD/PDEase_dom"/>
</dbReference>
<protein>
    <recommendedName>
        <fullName evidence="3">Phosphodiesterase</fullName>
        <ecNumber evidence="3">3.1.4.-</ecNumber>
    </recommendedName>
</protein>
<evidence type="ECO:0000313" key="6">
    <source>
        <dbReference type="EMBL" id="KAL2917309.1"/>
    </source>
</evidence>
<dbReference type="SUPFAM" id="SSF109604">
    <property type="entry name" value="HD-domain/PDEase-like"/>
    <property type="match status" value="1"/>
</dbReference>